<name>A0A0G1KG79_9BACT</name>
<reference evidence="1 2" key="1">
    <citation type="journal article" date="2015" name="Nature">
        <title>rRNA introns, odd ribosomes, and small enigmatic genomes across a large radiation of phyla.</title>
        <authorList>
            <person name="Brown C.T."/>
            <person name="Hug L.A."/>
            <person name="Thomas B.C."/>
            <person name="Sharon I."/>
            <person name="Castelle C.J."/>
            <person name="Singh A."/>
            <person name="Wilkins M.J."/>
            <person name="Williams K.H."/>
            <person name="Banfield J.F."/>
        </authorList>
    </citation>
    <scope>NUCLEOTIDE SEQUENCE [LARGE SCALE GENOMIC DNA]</scope>
</reference>
<protein>
    <submittedName>
        <fullName evidence="1">Uncharacterized protein</fullName>
    </submittedName>
</protein>
<proteinExistence type="predicted"/>
<comment type="caution">
    <text evidence="1">The sequence shown here is derived from an EMBL/GenBank/DDBJ whole genome shotgun (WGS) entry which is preliminary data.</text>
</comment>
<organism evidence="1 2">
    <name type="scientific">Candidatus Yanofskybacteria bacterium GW2011_GWA2_44_9</name>
    <dbReference type="NCBI Taxonomy" id="1619025"/>
    <lineage>
        <taxon>Bacteria</taxon>
        <taxon>Candidatus Yanofskyibacteriota</taxon>
    </lineage>
</organism>
<sequence>MLLLKQIAGSICRLVAHLVVVADEQAAIRGRALDKTAIDDLDSELFDASNLGQGKNLFLASGSANASQLTGILFNVALKTELMVTEYPDDTAAY</sequence>
<evidence type="ECO:0000313" key="1">
    <source>
        <dbReference type="EMBL" id="KKT82548.1"/>
    </source>
</evidence>
<gene>
    <name evidence="1" type="ORF">UW79_C0004G0005</name>
</gene>
<dbReference type="AlphaFoldDB" id="A0A0G1KG79"/>
<dbReference type="EMBL" id="LCJR01000004">
    <property type="protein sequence ID" value="KKT82548.1"/>
    <property type="molecule type" value="Genomic_DNA"/>
</dbReference>
<evidence type="ECO:0000313" key="2">
    <source>
        <dbReference type="Proteomes" id="UP000034032"/>
    </source>
</evidence>
<dbReference type="Proteomes" id="UP000034032">
    <property type="component" value="Unassembled WGS sequence"/>
</dbReference>
<accession>A0A0G1KG79</accession>